<sequence>MNDAEVRSSVNISEKRDEEEEVFEVEGMGVKKMPRMFEIACGPSIYISRWVYNAGIPFNTIANDDFKRMLEAAGQFGPGVTPPSQYQLREPLLREKVARVNNLMKVQEDEWKASSCSIMTDSWSDRKRRSIMNLCINCKEGTTFLSSKDCSDDAYTGQYIFEYVNGCIEKVGGDHVVQVVTDNATNNMAAAKLLKEVRPTIFWTSCATHTINLMVEGIAKLPSFETSINKAKAFTIFIYAHHKTLSMMRKFTKRRDIVQPRITRFASAFLTLQILIKKKEKLKMMFASNEWGETYNTTCNMEFWDGVGMCLKVFAPLVRILRLVDGDLKPTMGFLYGELEEAKKEICNALNNLKKNYKPILCIIDQKGNGCLDSPLHWMAYLLNPYYFYKDSTIQFDRDVISATFKCVDAFFPNDLNTQTFVHTKKQNRLDTKRLNNLVYVQFNMRLLEKRKKHKEKKVDILLVDNALHAQGWIFEEAEMKLEDTWETIGDDDGVVRELDESDFDSDDGEEVDVEFESDDEQILEEIW</sequence>
<reference evidence="2 3" key="1">
    <citation type="journal article" date="2013" name="Front. Plant Sci.">
        <title>The Reference Genome of the Halophytic Plant Eutrema salsugineum.</title>
        <authorList>
            <person name="Yang R."/>
            <person name="Jarvis D.E."/>
            <person name="Chen H."/>
            <person name="Beilstein M.A."/>
            <person name="Grimwood J."/>
            <person name="Jenkins J."/>
            <person name="Shu S."/>
            <person name="Prochnik S."/>
            <person name="Xin M."/>
            <person name="Ma C."/>
            <person name="Schmutz J."/>
            <person name="Wing R.A."/>
            <person name="Mitchell-Olds T."/>
            <person name="Schumaker K.S."/>
            <person name="Wang X."/>
        </authorList>
    </citation>
    <scope>NUCLEOTIDE SEQUENCE [LARGE SCALE GENOMIC DNA]</scope>
</reference>
<evidence type="ECO:0000313" key="3">
    <source>
        <dbReference type="Proteomes" id="UP000030689"/>
    </source>
</evidence>
<dbReference type="SUPFAM" id="SSF53098">
    <property type="entry name" value="Ribonuclease H-like"/>
    <property type="match status" value="1"/>
</dbReference>
<dbReference type="OMA" id="EAEHESC"/>
<accession>V4LMB7</accession>
<evidence type="ECO:0000259" key="1">
    <source>
        <dbReference type="Pfam" id="PF04937"/>
    </source>
</evidence>
<dbReference type="PANTHER" id="PTHR32166">
    <property type="entry name" value="OSJNBA0013A04.12 PROTEIN"/>
    <property type="match status" value="1"/>
</dbReference>
<protein>
    <recommendedName>
        <fullName evidence="1">DUF659 domain-containing protein</fullName>
    </recommendedName>
</protein>
<proteinExistence type="predicted"/>
<evidence type="ECO:0000313" key="2">
    <source>
        <dbReference type="EMBL" id="ESQ43577.1"/>
    </source>
</evidence>
<dbReference type="PANTHER" id="PTHR32166:SF74">
    <property type="entry name" value="OS05G0256350 PROTEIN"/>
    <property type="match status" value="1"/>
</dbReference>
<dbReference type="AlphaFoldDB" id="V4LMB7"/>
<dbReference type="Gramene" id="ESQ43577">
    <property type="protein sequence ID" value="ESQ43577"/>
    <property type="gene ID" value="EUTSA_v10015438mg"/>
</dbReference>
<keyword evidence="3" id="KW-1185">Reference proteome</keyword>
<dbReference type="EMBL" id="KI517464">
    <property type="protein sequence ID" value="ESQ43577.1"/>
    <property type="molecule type" value="Genomic_DNA"/>
</dbReference>
<dbReference type="KEGG" id="eus:EUTSA_v10015438mg"/>
<gene>
    <name evidence="2" type="ORF">EUTSA_v10015438mg</name>
</gene>
<dbReference type="InterPro" id="IPR007021">
    <property type="entry name" value="DUF659"/>
</dbReference>
<name>V4LMB7_EUTSA</name>
<dbReference type="Pfam" id="PF04937">
    <property type="entry name" value="DUF659"/>
    <property type="match status" value="1"/>
</dbReference>
<feature type="domain" description="DUF659" evidence="1">
    <location>
        <begin position="83"/>
        <end position="233"/>
    </location>
</feature>
<organism evidence="2 3">
    <name type="scientific">Eutrema salsugineum</name>
    <name type="common">Saltwater cress</name>
    <name type="synonym">Sisymbrium salsugineum</name>
    <dbReference type="NCBI Taxonomy" id="72664"/>
    <lineage>
        <taxon>Eukaryota</taxon>
        <taxon>Viridiplantae</taxon>
        <taxon>Streptophyta</taxon>
        <taxon>Embryophyta</taxon>
        <taxon>Tracheophyta</taxon>
        <taxon>Spermatophyta</taxon>
        <taxon>Magnoliopsida</taxon>
        <taxon>eudicotyledons</taxon>
        <taxon>Gunneridae</taxon>
        <taxon>Pentapetalae</taxon>
        <taxon>rosids</taxon>
        <taxon>malvids</taxon>
        <taxon>Brassicales</taxon>
        <taxon>Brassicaceae</taxon>
        <taxon>Eutremeae</taxon>
        <taxon>Eutrema</taxon>
    </lineage>
</organism>
<dbReference type="InterPro" id="IPR012337">
    <property type="entry name" value="RNaseH-like_sf"/>
</dbReference>
<dbReference type="Proteomes" id="UP000030689">
    <property type="component" value="Unassembled WGS sequence"/>
</dbReference>
<dbReference type="eggNOG" id="ENOG502QUNQ">
    <property type="taxonomic scope" value="Eukaryota"/>
</dbReference>